<dbReference type="PROSITE" id="PS50097">
    <property type="entry name" value="BTB"/>
    <property type="match status" value="1"/>
</dbReference>
<name>A0A0L7L4R9_OPEBR</name>
<dbReference type="InterPro" id="IPR011333">
    <property type="entry name" value="SKP1/BTB/POZ_sf"/>
</dbReference>
<protein>
    <submittedName>
        <fullName evidence="14">Putative microtubule binding protein</fullName>
    </submittedName>
</protein>
<keyword evidence="4 10" id="KW-0863">Zinc-finger</keyword>
<feature type="region of interest" description="Disordered" evidence="11">
    <location>
        <begin position="260"/>
        <end position="283"/>
    </location>
</feature>
<evidence type="ECO:0000256" key="1">
    <source>
        <dbReference type="ARBA" id="ARBA00004123"/>
    </source>
</evidence>
<evidence type="ECO:0000256" key="2">
    <source>
        <dbReference type="ARBA" id="ARBA00022723"/>
    </source>
</evidence>
<evidence type="ECO:0000256" key="7">
    <source>
        <dbReference type="ARBA" id="ARBA00023125"/>
    </source>
</evidence>
<evidence type="ECO:0000256" key="5">
    <source>
        <dbReference type="ARBA" id="ARBA00022833"/>
    </source>
</evidence>
<comment type="subcellular location">
    <subcellularLocation>
        <location evidence="1">Nucleus</location>
    </subcellularLocation>
</comment>
<dbReference type="Proteomes" id="UP000037510">
    <property type="component" value="Unassembled WGS sequence"/>
</dbReference>
<feature type="compositionally biased region" description="Polar residues" evidence="11">
    <location>
        <begin position="272"/>
        <end position="283"/>
    </location>
</feature>
<dbReference type="Gene3D" id="3.30.160.60">
    <property type="entry name" value="Classic Zinc Finger"/>
    <property type="match status" value="1"/>
</dbReference>
<accession>A0A0L7L4R9</accession>
<feature type="compositionally biased region" description="Polar residues" evidence="11">
    <location>
        <begin position="1301"/>
        <end position="1310"/>
    </location>
</feature>
<comment type="caution">
    <text evidence="14">The sequence shown here is derived from an EMBL/GenBank/DDBJ whole genome shotgun (WGS) entry which is preliminary data.</text>
</comment>
<feature type="region of interest" description="Disordered" evidence="11">
    <location>
        <begin position="1178"/>
        <end position="1367"/>
    </location>
</feature>
<dbReference type="PROSITE" id="PS00028">
    <property type="entry name" value="ZINC_FINGER_C2H2_1"/>
    <property type="match status" value="2"/>
</dbReference>
<feature type="compositionally biased region" description="Acidic residues" evidence="11">
    <location>
        <begin position="1234"/>
        <end position="1245"/>
    </location>
</feature>
<dbReference type="Pfam" id="PF00651">
    <property type="entry name" value="BTB"/>
    <property type="match status" value="1"/>
</dbReference>
<feature type="domain" description="C2H2-type" evidence="13">
    <location>
        <begin position="505"/>
        <end position="532"/>
    </location>
</feature>
<feature type="region of interest" description="Disordered" evidence="11">
    <location>
        <begin position="588"/>
        <end position="622"/>
    </location>
</feature>
<keyword evidence="9" id="KW-0539">Nucleus</keyword>
<dbReference type="InterPro" id="IPR000210">
    <property type="entry name" value="BTB/POZ_dom"/>
</dbReference>
<feature type="compositionally biased region" description="Polar residues" evidence="11">
    <location>
        <begin position="1320"/>
        <end position="1336"/>
    </location>
</feature>
<feature type="non-terminal residue" evidence="14">
    <location>
        <position position="1381"/>
    </location>
</feature>
<proteinExistence type="predicted"/>
<evidence type="ECO:0000259" key="13">
    <source>
        <dbReference type="PROSITE" id="PS50157"/>
    </source>
</evidence>
<keyword evidence="6" id="KW-0805">Transcription regulation</keyword>
<dbReference type="SMART" id="SM00225">
    <property type="entry name" value="BTB"/>
    <property type="match status" value="1"/>
</dbReference>
<evidence type="ECO:0000256" key="4">
    <source>
        <dbReference type="ARBA" id="ARBA00022771"/>
    </source>
</evidence>
<dbReference type="GO" id="GO:0005634">
    <property type="term" value="C:nucleus"/>
    <property type="evidence" value="ECO:0007669"/>
    <property type="project" value="UniProtKB-SubCell"/>
</dbReference>
<keyword evidence="15" id="KW-1185">Reference proteome</keyword>
<evidence type="ECO:0000259" key="12">
    <source>
        <dbReference type="PROSITE" id="PS50097"/>
    </source>
</evidence>
<dbReference type="InterPro" id="IPR050457">
    <property type="entry name" value="ZnFinger_BTB_dom_contain"/>
</dbReference>
<organism evidence="14 15">
    <name type="scientific">Operophtera brumata</name>
    <name type="common">Winter moth</name>
    <name type="synonym">Phalaena brumata</name>
    <dbReference type="NCBI Taxonomy" id="104452"/>
    <lineage>
        <taxon>Eukaryota</taxon>
        <taxon>Metazoa</taxon>
        <taxon>Ecdysozoa</taxon>
        <taxon>Arthropoda</taxon>
        <taxon>Hexapoda</taxon>
        <taxon>Insecta</taxon>
        <taxon>Pterygota</taxon>
        <taxon>Neoptera</taxon>
        <taxon>Endopterygota</taxon>
        <taxon>Lepidoptera</taxon>
        <taxon>Glossata</taxon>
        <taxon>Ditrysia</taxon>
        <taxon>Geometroidea</taxon>
        <taxon>Geometridae</taxon>
        <taxon>Larentiinae</taxon>
        <taxon>Operophtera</taxon>
    </lineage>
</organism>
<dbReference type="SUPFAM" id="SSF54695">
    <property type="entry name" value="POZ domain"/>
    <property type="match status" value="1"/>
</dbReference>
<keyword evidence="3" id="KW-0677">Repeat</keyword>
<feature type="domain" description="C2H2-type" evidence="13">
    <location>
        <begin position="471"/>
        <end position="495"/>
    </location>
</feature>
<feature type="compositionally biased region" description="Acidic residues" evidence="11">
    <location>
        <begin position="1278"/>
        <end position="1290"/>
    </location>
</feature>
<feature type="domain" description="BTB" evidence="12">
    <location>
        <begin position="30"/>
        <end position="97"/>
    </location>
</feature>
<feature type="compositionally biased region" description="Polar residues" evidence="11">
    <location>
        <begin position="1219"/>
        <end position="1233"/>
    </location>
</feature>
<dbReference type="GO" id="GO:0000978">
    <property type="term" value="F:RNA polymerase II cis-regulatory region sequence-specific DNA binding"/>
    <property type="evidence" value="ECO:0007669"/>
    <property type="project" value="TreeGrafter"/>
</dbReference>
<dbReference type="SMART" id="SM00355">
    <property type="entry name" value="ZnF_C2H2"/>
    <property type="match status" value="3"/>
</dbReference>
<dbReference type="GO" id="GO:0000981">
    <property type="term" value="F:DNA-binding transcription factor activity, RNA polymerase II-specific"/>
    <property type="evidence" value="ECO:0007669"/>
    <property type="project" value="TreeGrafter"/>
</dbReference>
<dbReference type="Gene3D" id="3.30.710.10">
    <property type="entry name" value="Potassium Channel Kv1.1, Chain A"/>
    <property type="match status" value="1"/>
</dbReference>
<evidence type="ECO:0000256" key="6">
    <source>
        <dbReference type="ARBA" id="ARBA00023015"/>
    </source>
</evidence>
<dbReference type="STRING" id="104452.A0A0L7L4R9"/>
<dbReference type="InterPro" id="IPR036236">
    <property type="entry name" value="Znf_C2H2_sf"/>
</dbReference>
<evidence type="ECO:0000313" key="14">
    <source>
        <dbReference type="EMBL" id="KOB70269.1"/>
    </source>
</evidence>
<feature type="compositionally biased region" description="Polar residues" evidence="11">
    <location>
        <begin position="589"/>
        <end position="603"/>
    </location>
</feature>
<dbReference type="PANTHER" id="PTHR46105:SF5">
    <property type="entry name" value="ZINC FINGER AND BTB DOMAIN-CONTAINING PROTEIN 44 ISOFORM X1"/>
    <property type="match status" value="1"/>
</dbReference>
<evidence type="ECO:0000256" key="3">
    <source>
        <dbReference type="ARBA" id="ARBA00022737"/>
    </source>
</evidence>
<evidence type="ECO:0000256" key="8">
    <source>
        <dbReference type="ARBA" id="ARBA00023163"/>
    </source>
</evidence>
<evidence type="ECO:0000256" key="9">
    <source>
        <dbReference type="ARBA" id="ARBA00023242"/>
    </source>
</evidence>
<dbReference type="SUPFAM" id="SSF57667">
    <property type="entry name" value="beta-beta-alpha zinc fingers"/>
    <property type="match status" value="1"/>
</dbReference>
<feature type="non-terminal residue" evidence="14">
    <location>
        <position position="1"/>
    </location>
</feature>
<evidence type="ECO:0000313" key="15">
    <source>
        <dbReference type="Proteomes" id="UP000037510"/>
    </source>
</evidence>
<gene>
    <name evidence="14" type="ORF">OBRU01_15750</name>
</gene>
<reference evidence="14 15" key="1">
    <citation type="journal article" date="2015" name="Genome Biol. Evol.">
        <title>The genome of winter moth (Operophtera brumata) provides a genomic perspective on sexual dimorphism and phenology.</title>
        <authorList>
            <person name="Derks M.F."/>
            <person name="Smit S."/>
            <person name="Salis L."/>
            <person name="Schijlen E."/>
            <person name="Bossers A."/>
            <person name="Mateman C."/>
            <person name="Pijl A.S."/>
            <person name="de Ridder D."/>
            <person name="Groenen M.A."/>
            <person name="Visser M.E."/>
            <person name="Megens H.J."/>
        </authorList>
    </citation>
    <scope>NUCLEOTIDE SEQUENCE [LARGE SCALE GENOMIC DNA]</scope>
    <source>
        <strain evidence="14">WM2013NL</strain>
        <tissue evidence="14">Head and thorax</tissue>
    </source>
</reference>
<dbReference type="InterPro" id="IPR013087">
    <property type="entry name" value="Znf_C2H2_type"/>
</dbReference>
<keyword evidence="8" id="KW-0804">Transcription</keyword>
<evidence type="ECO:0000256" key="10">
    <source>
        <dbReference type="PROSITE-ProRule" id="PRU00042"/>
    </source>
</evidence>
<dbReference type="PANTHER" id="PTHR46105">
    <property type="entry name" value="AGAP004733-PA"/>
    <property type="match status" value="1"/>
</dbReference>
<keyword evidence="2" id="KW-0479">Metal-binding</keyword>
<dbReference type="EMBL" id="JTDY01003039">
    <property type="protein sequence ID" value="KOB70269.1"/>
    <property type="molecule type" value="Genomic_DNA"/>
</dbReference>
<dbReference type="GO" id="GO:0008270">
    <property type="term" value="F:zinc ion binding"/>
    <property type="evidence" value="ECO:0007669"/>
    <property type="project" value="UniProtKB-KW"/>
</dbReference>
<dbReference type="PROSITE" id="PS50157">
    <property type="entry name" value="ZINC_FINGER_C2H2_2"/>
    <property type="match status" value="2"/>
</dbReference>
<evidence type="ECO:0000256" key="11">
    <source>
        <dbReference type="SAM" id="MobiDB-lite"/>
    </source>
</evidence>
<keyword evidence="7" id="KW-0238">DNA-binding</keyword>
<keyword evidence="5" id="KW-0862">Zinc</keyword>
<feature type="compositionally biased region" description="Basic and acidic residues" evidence="11">
    <location>
        <begin position="1198"/>
        <end position="1211"/>
    </location>
</feature>
<sequence length="1381" mass="155281">MTDPKQVKVDNWGIYFLQRLKHFFNRTDYCDLTLQFQDNAQLKVHRLVLSACTEYFELLERTCEMYEDCLVMPDDLQADVVVPIVNFMYTGQLEFKMDILERLHACSEIMNMPVLTKLLDSHRPKNRITQSYSKRQSKPQLNVKLPLEVATAPIIQKRSYAKAFEKTNVVLRDKKHFQALNKTTAPMNVTNGGLIYRAPSPIPYEAHGTIKPHKFVVGEARPTRYELPEELDTDNLFENSFCNISYTSQPLMVHPDTTKQYAKRPRQDKGLASTSKKSRSSTMDIVECKKIQRESGDNLFEESMTSDDTEMFKPAFVSNVSIKREPAKDPNKLFDQLLDQNEEEHSAKVTIETTKNNKAGANLDHAKIISEVLKKYPHLVKSNKNIKLKIFNNPTPSKVAGKKQKASPKPFVDKAANIKSEDISDYTFETDHGVPPPPTYNFPKCPQCNYIALTEALLVKHKLSHTENKGFRCNVCPSSFNSSSQLMMHIQNTGHKYIADRKQSHQCIYCLRVFIRENNLYAHLKTHHKSEAVMDGIIDESDDETKEEIIKVEKHEPTIEMNYEENNMEYHIQQKPDGNIELIQKKQTETTTPSKQKILNSGLTSESPKVPPPKSKTSRTVHNMQTEPIQDVVSAFNENNEEIVMIDNNEYIMSGNRLILRKPTQQPSEEYILSDVIDNKQDTSSQSMTPSTSMDYATILNTNENIQQASIILKDAGNLSESIPIYVSNDEEYKALMTSNHNIIFDSSDANKTLTVLTTPDAASLGNAGIDLDNTQNNEMMIIQQQYPLSVSEAVATENSNIVVVYSHQVGDSNKEYQLLTTSQGLGPQYAQTSAVLTHNYETVSTSSPVMSANILDSQVATWQGDIHQNINKQHSNSSAVLQSIVQSEEVEASNAPESVDDMADLPQAQLMPNIPEPTNINQSENIDNEPPKSLQQLPGAEFIQDTQNMPIEIDVPLEDTIDENIENVKPVESISGNEVDLQENVKETESLTQSNSQEIEQVLISEDLHEVVELQQNVINMDAQSSDTNENVIIMNAQRPDTNENNVSMDPQRSDTNENITSMEAQRSDTNENITIIEAQSSDTNENIIIMDAQSSDTNENIIIMDAQSSDTNENVIIMDAQSSDTNENVIITDAQNSDTNEIIQANIQEPLTKTANVEPVCSENELCETVEQIQTLTSEWSEDDEVETPTQGATEEANKQEHTDPKTNPEEVEESIENIQQELDKQMVQTSPEDEVETADDVDPPANHDLPAPEEDKPDSSKSVDPQVKLSSLLNDWDDNDSQEENDATEPIKKKGTSDIPNSDTVLTDQIPDDEQVTDASSEPAVNQTETKSTAPDDDNEVFENTQTDPEISEPPFEGEIVVEQDKIKSLVSDWDDED</sequence>